<dbReference type="InterPro" id="IPR041078">
    <property type="entry name" value="Plavaka"/>
</dbReference>
<evidence type="ECO:0000313" key="3">
    <source>
        <dbReference type="Proteomes" id="UP000186601"/>
    </source>
</evidence>
<proteinExistence type="predicted"/>
<dbReference type="AlphaFoldDB" id="A0A2R6NRE3"/>
<accession>A0A2R6NRE3</accession>
<feature type="region of interest" description="Disordered" evidence="1">
    <location>
        <begin position="93"/>
        <end position="149"/>
    </location>
</feature>
<sequence>MVFCAGCFGNFNPRKGYTHHLSSSPACNLVVQNPTNKESPFDESQPMAVDEVDSDEEDHLDVENIPFAGDYFGNEYSAQDFGWEEGLQWAEGIDTGRSDSSDDEPDGLDNVQDLGWEPARSPSPSGSSPAQEETRGSTALHTIEANPNERLRVEEALQRPIQRVLFPITSAGTPIEDRCNDTAAMAGYRLYETQLHPDTATDHNREKDMYAPFASKLDWETARWAKLRGPGSTAFTDLLRIDGVPDKLGLSFKNSKELNTLVDSLPAQRPKFQREEIVVAGEAYDVYFRDVVECIQALYGDPEFASHLVFLPERHYADPDHTMRLYHDMYTGKWWWAVQKSIEESKPGATIMPIIISSDKTQVTLFRNKAAYPVYITIGNLPKDIRSKPSQRGQILLGYLPTTKLEHISNKAARRRTLANLFHACMSAILLPLRRLGVEGMEMATGDGVVRRVYPIFAAYVGDSDVPGPAWPESPGFGPA</sequence>
<dbReference type="EMBL" id="MLYV02000906">
    <property type="protein sequence ID" value="PSR75310.1"/>
    <property type="molecule type" value="Genomic_DNA"/>
</dbReference>
<dbReference type="OrthoDB" id="2801952at2759"/>
<dbReference type="Proteomes" id="UP000186601">
    <property type="component" value="Unassembled WGS sequence"/>
</dbReference>
<comment type="caution">
    <text evidence="2">The sequence shown here is derived from an EMBL/GenBank/DDBJ whole genome shotgun (WGS) entry which is preliminary data.</text>
</comment>
<reference evidence="2 3" key="1">
    <citation type="submission" date="2018-02" db="EMBL/GenBank/DDBJ databases">
        <title>Genome sequence of the basidiomycete white-rot fungus Phlebia centrifuga.</title>
        <authorList>
            <person name="Granchi Z."/>
            <person name="Peng M."/>
            <person name="de Vries R.P."/>
            <person name="Hilden K."/>
            <person name="Makela M.R."/>
            <person name="Grigoriev I."/>
            <person name="Riley R."/>
        </authorList>
    </citation>
    <scope>NUCLEOTIDE SEQUENCE [LARGE SCALE GENOMIC DNA]</scope>
    <source>
        <strain evidence="2 3">FBCC195</strain>
    </source>
</reference>
<dbReference type="Pfam" id="PF18759">
    <property type="entry name" value="Plavaka"/>
    <property type="match status" value="1"/>
</dbReference>
<protein>
    <submittedName>
        <fullName evidence="2">Uncharacterized protein</fullName>
    </submittedName>
</protein>
<evidence type="ECO:0000313" key="2">
    <source>
        <dbReference type="EMBL" id="PSR75310.1"/>
    </source>
</evidence>
<organism evidence="2 3">
    <name type="scientific">Hermanssonia centrifuga</name>
    <dbReference type="NCBI Taxonomy" id="98765"/>
    <lineage>
        <taxon>Eukaryota</taxon>
        <taxon>Fungi</taxon>
        <taxon>Dikarya</taxon>
        <taxon>Basidiomycota</taxon>
        <taxon>Agaricomycotina</taxon>
        <taxon>Agaricomycetes</taxon>
        <taxon>Polyporales</taxon>
        <taxon>Meruliaceae</taxon>
        <taxon>Hermanssonia</taxon>
    </lineage>
</organism>
<keyword evidence="3" id="KW-1185">Reference proteome</keyword>
<feature type="region of interest" description="Disordered" evidence="1">
    <location>
        <begin position="35"/>
        <end position="57"/>
    </location>
</feature>
<name>A0A2R6NRE3_9APHY</name>
<evidence type="ECO:0000256" key="1">
    <source>
        <dbReference type="SAM" id="MobiDB-lite"/>
    </source>
</evidence>
<gene>
    <name evidence="2" type="ORF">PHLCEN_2v9173</name>
</gene>